<keyword evidence="2" id="KW-0472">Membrane</keyword>
<gene>
    <name evidence="3" type="ORF">DL762_003250</name>
</gene>
<feature type="compositionally biased region" description="Gly residues" evidence="1">
    <location>
        <begin position="578"/>
        <end position="589"/>
    </location>
</feature>
<dbReference type="Proteomes" id="UP000294003">
    <property type="component" value="Unassembled WGS sequence"/>
</dbReference>
<evidence type="ECO:0008006" key="5">
    <source>
        <dbReference type="Google" id="ProtNLM"/>
    </source>
</evidence>
<comment type="caution">
    <text evidence="3">The sequence shown here is derived from an EMBL/GenBank/DDBJ whole genome shotgun (WGS) entry which is preliminary data.</text>
</comment>
<feature type="compositionally biased region" description="Low complexity" evidence="1">
    <location>
        <begin position="128"/>
        <end position="137"/>
    </location>
</feature>
<sequence length="643" mass="69444">MSPNAPSGGLSLFPNTSGTKPPSRKTTPKPRTSHDKSSSVEMSPPRNGRRTPENLSEFVIDDSPHMGSSSQMPPQPNYESQAGPSVARAIPVSEVPPRTDTALSGASTLVRSSSNRSRSSIAKRPFEEASSSQPAEEAGIRSMFPQYDHSRPFDQQDYYPTQTSPRHIPRTVISRQSHTPQEIETQSPPMRSPLRSPLSAGSAQRWPRRNQDPPIIPPVSRTEELRDYWKAANGWKASSAEGRTYCMKLTPEKDTPIYHISSATQPFYHLRIDPTSASAYVTLSRHDPSKPCKEKDPQIAAKGPSGILGALREPEGNKTWQEAISTTLEEPSRRLPPNDGLVALLYPTAAAKIALDRPCDAQAVATAERECARLVWDGDSANYFLAHPAVATPFCVTVERNAAWSRTEYALEHVESPRHLARLTRESRGAGDGFLELDTLVAGRVDAHYVLDVAVCALLLVAHLDERNAPAEQFEPPPLSELQPPLPAHLREDGGGGGGGERRSRSSRLSGMLHIHGGRNRDNDGGGGGKGDGKKKKKKSGGKRRWGLGKPAEEFELDLESQSQSSSSNTGPPKFYGSSGGGGGGGGGGGRDKKDSKLPGTTRTVIKLLSISFKCVIWALTLVFKALCAVVVGLSKCLTSEKL</sequence>
<feature type="transmembrane region" description="Helical" evidence="2">
    <location>
        <begin position="616"/>
        <end position="634"/>
    </location>
</feature>
<proteinExistence type="predicted"/>
<feature type="region of interest" description="Disordered" evidence="1">
    <location>
        <begin position="171"/>
        <end position="219"/>
    </location>
</feature>
<feature type="region of interest" description="Disordered" evidence="1">
    <location>
        <begin position="1"/>
        <end position="152"/>
    </location>
</feature>
<evidence type="ECO:0000256" key="1">
    <source>
        <dbReference type="SAM" id="MobiDB-lite"/>
    </source>
</evidence>
<feature type="compositionally biased region" description="Polar residues" evidence="1">
    <location>
        <begin position="101"/>
        <end position="110"/>
    </location>
</feature>
<keyword evidence="2" id="KW-0812">Transmembrane</keyword>
<name>A0ABY0HE45_9PEZI</name>
<feature type="compositionally biased region" description="Polar residues" evidence="1">
    <location>
        <begin position="66"/>
        <end position="83"/>
    </location>
</feature>
<keyword evidence="2" id="KW-1133">Transmembrane helix</keyword>
<dbReference type="EMBL" id="QJNS01000074">
    <property type="protein sequence ID" value="RYO89359.1"/>
    <property type="molecule type" value="Genomic_DNA"/>
</dbReference>
<reference evidence="3 4" key="1">
    <citation type="submission" date="2018-06" db="EMBL/GenBank/DDBJ databases">
        <title>Complete Genomes of Monosporascus.</title>
        <authorList>
            <person name="Robinson A.J."/>
            <person name="Natvig D.O."/>
        </authorList>
    </citation>
    <scope>NUCLEOTIDE SEQUENCE [LARGE SCALE GENOMIC DNA]</scope>
    <source>
        <strain evidence="3 4">CBS 609.92</strain>
    </source>
</reference>
<feature type="compositionally biased region" description="Low complexity" evidence="1">
    <location>
        <begin position="187"/>
        <end position="199"/>
    </location>
</feature>
<feature type="compositionally biased region" description="Polar residues" evidence="1">
    <location>
        <begin position="173"/>
        <end position="186"/>
    </location>
</feature>
<feature type="region of interest" description="Disordered" evidence="1">
    <location>
        <begin position="285"/>
        <end position="312"/>
    </location>
</feature>
<feature type="compositionally biased region" description="Basic residues" evidence="1">
    <location>
        <begin position="533"/>
        <end position="547"/>
    </location>
</feature>
<keyword evidence="4" id="KW-1185">Reference proteome</keyword>
<protein>
    <recommendedName>
        <fullName evidence="5">Acetylserotonin methytransferase-like protein</fullName>
    </recommendedName>
</protein>
<feature type="compositionally biased region" description="Pro residues" evidence="1">
    <location>
        <begin position="475"/>
        <end position="487"/>
    </location>
</feature>
<feature type="compositionally biased region" description="Basic and acidic residues" evidence="1">
    <location>
        <begin position="489"/>
        <end position="504"/>
    </location>
</feature>
<feature type="compositionally biased region" description="Low complexity" evidence="1">
    <location>
        <begin position="111"/>
        <end position="120"/>
    </location>
</feature>
<feature type="region of interest" description="Disordered" evidence="1">
    <location>
        <begin position="471"/>
        <end position="598"/>
    </location>
</feature>
<feature type="compositionally biased region" description="Basic and acidic residues" evidence="1">
    <location>
        <begin position="285"/>
        <end position="297"/>
    </location>
</feature>
<evidence type="ECO:0000313" key="3">
    <source>
        <dbReference type="EMBL" id="RYO89359.1"/>
    </source>
</evidence>
<accession>A0ABY0HE45</accession>
<organism evidence="3 4">
    <name type="scientific">Monosporascus cannonballus</name>
    <dbReference type="NCBI Taxonomy" id="155416"/>
    <lineage>
        <taxon>Eukaryota</taxon>
        <taxon>Fungi</taxon>
        <taxon>Dikarya</taxon>
        <taxon>Ascomycota</taxon>
        <taxon>Pezizomycotina</taxon>
        <taxon>Sordariomycetes</taxon>
        <taxon>Xylariomycetidae</taxon>
        <taxon>Xylariales</taxon>
        <taxon>Xylariales incertae sedis</taxon>
        <taxon>Monosporascus</taxon>
    </lineage>
</organism>
<evidence type="ECO:0000256" key="2">
    <source>
        <dbReference type="SAM" id="Phobius"/>
    </source>
</evidence>
<evidence type="ECO:0000313" key="4">
    <source>
        <dbReference type="Proteomes" id="UP000294003"/>
    </source>
</evidence>